<keyword evidence="5" id="KW-1185">Reference proteome</keyword>
<feature type="region of interest" description="Disordered" evidence="1">
    <location>
        <begin position="325"/>
        <end position="347"/>
    </location>
</feature>
<sequence>MSNLRRHGTTAVAGMTSVNSGSTTINNNSNGSEGGQTSASTSSGIPAASTTNAGSTTAKPAASTTATGATSTSIPVHHHTADSTATASGSAADDATTTLIKNILVPTSALQKPLESTLPALTSFTDIDKELYAFVALILRQFVLVWYARIAGDDIADRAFVYEVVHVIAHVTRSIEERIRKVELEMVLLDDIPFVLDSHLRDYRLARQKTGTAYAAGKSFEEMFHALQPHPALVPPAQSDDTTAAGTPGQPSAEDEIERRFLSVLSKGILSVLLPSEDLGSATERTLLRSLLADVVLWKVVDKLSEPFMVHEIISKVIEKSLKIDPNSDLDGSDDPDATSNFEQKQQPQTTSLISSIRAFILSLMSFFSFLQAGLIFFISFARSVPDAPSRPPNSKPSPNSPSASLLTIALFPTIARLLNIGARQPWLMSTIELLALPLVSLPPGSIIDRLLAHFFKKYILTSQFACSTLAVSRQTLFPNNDSMAAPRPYPSDEEKTQILNRVHRNILRVVPARMRKQILGEDAREGVEELLSPFENKFANKHLLYFLFDIVIIKLLPEMAEMTPEELKEWRLGEDDSRVYV</sequence>
<dbReference type="PROSITE" id="PS51207">
    <property type="entry name" value="PXA"/>
    <property type="match status" value="1"/>
</dbReference>
<organism evidence="4 5">
    <name type="scientific">Myxozyma melibiosi</name>
    <dbReference type="NCBI Taxonomy" id="54550"/>
    <lineage>
        <taxon>Eukaryota</taxon>
        <taxon>Fungi</taxon>
        <taxon>Dikarya</taxon>
        <taxon>Ascomycota</taxon>
        <taxon>Saccharomycotina</taxon>
        <taxon>Lipomycetes</taxon>
        <taxon>Lipomycetales</taxon>
        <taxon>Lipomycetaceae</taxon>
        <taxon>Myxozyma</taxon>
    </lineage>
</organism>
<dbReference type="GeneID" id="90037375"/>
<proteinExistence type="predicted"/>
<feature type="transmembrane region" description="Helical" evidence="2">
    <location>
        <begin position="359"/>
        <end position="382"/>
    </location>
</feature>
<dbReference type="InterPro" id="IPR003114">
    <property type="entry name" value="Phox_assoc"/>
</dbReference>
<feature type="compositionally biased region" description="Polar residues" evidence="1">
    <location>
        <begin position="338"/>
        <end position="347"/>
    </location>
</feature>
<comment type="caution">
    <text evidence="4">The sequence shown here is derived from an EMBL/GenBank/DDBJ whole genome shotgun (WGS) entry which is preliminary data.</text>
</comment>
<feature type="region of interest" description="Disordered" evidence="1">
    <location>
        <begin position="1"/>
        <end position="91"/>
    </location>
</feature>
<evidence type="ECO:0000259" key="3">
    <source>
        <dbReference type="PROSITE" id="PS51207"/>
    </source>
</evidence>
<evidence type="ECO:0000313" key="5">
    <source>
        <dbReference type="Proteomes" id="UP001498771"/>
    </source>
</evidence>
<feature type="compositionally biased region" description="Low complexity" evidence="1">
    <location>
        <begin position="82"/>
        <end position="91"/>
    </location>
</feature>
<reference evidence="4 5" key="1">
    <citation type="submission" date="2024-03" db="EMBL/GenBank/DDBJ databases">
        <title>Genome-scale model development and genomic sequencing of the oleaginous clade Lipomyces.</title>
        <authorList>
            <consortium name="Lawrence Berkeley National Laboratory"/>
            <person name="Czajka J.J."/>
            <person name="Han Y."/>
            <person name="Kim J."/>
            <person name="Mondo S.J."/>
            <person name="Hofstad B.A."/>
            <person name="Robles A."/>
            <person name="Haridas S."/>
            <person name="Riley R."/>
            <person name="LaButti K."/>
            <person name="Pangilinan J."/>
            <person name="Andreopoulos W."/>
            <person name="Lipzen A."/>
            <person name="Yan J."/>
            <person name="Wang M."/>
            <person name="Ng V."/>
            <person name="Grigoriev I.V."/>
            <person name="Spatafora J.W."/>
            <person name="Magnuson J.K."/>
            <person name="Baker S.E."/>
            <person name="Pomraning K.R."/>
        </authorList>
    </citation>
    <scope>NUCLEOTIDE SEQUENCE [LARGE SCALE GENOMIC DNA]</scope>
    <source>
        <strain evidence="4 5">Phaff 52-87</strain>
    </source>
</reference>
<dbReference type="RefSeq" id="XP_064771439.1">
    <property type="nucleotide sequence ID" value="XM_064911863.1"/>
</dbReference>
<feature type="transmembrane region" description="Helical" evidence="2">
    <location>
        <begin position="402"/>
        <end position="419"/>
    </location>
</feature>
<feature type="compositionally biased region" description="Low complexity" evidence="1">
    <location>
        <begin position="16"/>
        <end position="38"/>
    </location>
</feature>
<dbReference type="Proteomes" id="UP001498771">
    <property type="component" value="Unassembled WGS sequence"/>
</dbReference>
<keyword evidence="2" id="KW-1133">Transmembrane helix</keyword>
<dbReference type="PANTHER" id="PTHR22775:SF3">
    <property type="entry name" value="SORTING NEXIN-13"/>
    <property type="match status" value="1"/>
</dbReference>
<name>A0ABR1FEV4_9ASCO</name>
<protein>
    <submittedName>
        <fullName evidence="4">PXA domain-containing protein</fullName>
    </submittedName>
</protein>
<feature type="compositionally biased region" description="Low complexity" evidence="1">
    <location>
        <begin position="47"/>
        <end position="73"/>
    </location>
</feature>
<dbReference type="PANTHER" id="PTHR22775">
    <property type="entry name" value="SORTING NEXIN"/>
    <property type="match status" value="1"/>
</dbReference>
<evidence type="ECO:0000256" key="1">
    <source>
        <dbReference type="SAM" id="MobiDB-lite"/>
    </source>
</evidence>
<keyword evidence="2" id="KW-0812">Transmembrane</keyword>
<dbReference type="SMART" id="SM00313">
    <property type="entry name" value="PXA"/>
    <property type="match status" value="1"/>
</dbReference>
<gene>
    <name evidence="4" type="ORF">BZA70DRAFT_273652</name>
</gene>
<evidence type="ECO:0000256" key="2">
    <source>
        <dbReference type="SAM" id="Phobius"/>
    </source>
</evidence>
<dbReference type="EMBL" id="JBBJBU010000001">
    <property type="protein sequence ID" value="KAK7208406.1"/>
    <property type="molecule type" value="Genomic_DNA"/>
</dbReference>
<dbReference type="Pfam" id="PF02194">
    <property type="entry name" value="PXA"/>
    <property type="match status" value="1"/>
</dbReference>
<keyword evidence="2" id="KW-0472">Membrane</keyword>
<feature type="domain" description="PXA" evidence="3">
    <location>
        <begin position="124"/>
        <end position="322"/>
    </location>
</feature>
<evidence type="ECO:0000313" key="4">
    <source>
        <dbReference type="EMBL" id="KAK7208406.1"/>
    </source>
</evidence>
<accession>A0ABR1FEV4</accession>